<feature type="transmembrane region" description="Helical" evidence="1">
    <location>
        <begin position="6"/>
        <end position="22"/>
    </location>
</feature>
<sequence length="190" mass="22306">MKKRIILIFIGVTIIIMCLFIINNSSMLKLKYGLDSVVILPDDIYKRYEKYPDVNFDKQFIIEVKDKKIEELHISLSDIVYLPELKQISFGILFRNNDYEKMNIPSPVFNVYLKDKNGNKYKSGGFVKNSGTFETFQTRFICDVDISAVEELTMYICPLELKESKIIEKKEIMKLIYTKDMEPLTEIKDK</sequence>
<organism evidence="2 3">
    <name type="scientific">Vallitalea longa</name>
    <dbReference type="NCBI Taxonomy" id="2936439"/>
    <lineage>
        <taxon>Bacteria</taxon>
        <taxon>Bacillati</taxon>
        <taxon>Bacillota</taxon>
        <taxon>Clostridia</taxon>
        <taxon>Lachnospirales</taxon>
        <taxon>Vallitaleaceae</taxon>
        <taxon>Vallitalea</taxon>
    </lineage>
</organism>
<keyword evidence="3" id="KW-1185">Reference proteome</keyword>
<proteinExistence type="predicted"/>
<evidence type="ECO:0000256" key="1">
    <source>
        <dbReference type="SAM" id="Phobius"/>
    </source>
</evidence>
<dbReference type="Proteomes" id="UP001144256">
    <property type="component" value="Unassembled WGS sequence"/>
</dbReference>
<dbReference type="RefSeq" id="WP_281814966.1">
    <property type="nucleotide sequence ID" value="NZ_BRLB01000004.1"/>
</dbReference>
<protein>
    <submittedName>
        <fullName evidence="2">Uncharacterized protein</fullName>
    </submittedName>
</protein>
<dbReference type="EMBL" id="BRLB01000004">
    <property type="protein sequence ID" value="GKX29470.1"/>
    <property type="molecule type" value="Genomic_DNA"/>
</dbReference>
<keyword evidence="1" id="KW-0812">Transmembrane</keyword>
<reference evidence="2" key="1">
    <citation type="submission" date="2022-06" db="EMBL/GenBank/DDBJ databases">
        <title>Vallitalea longa sp. nov., an anaerobic bacterium isolated from marine sediment.</title>
        <authorList>
            <person name="Hirano S."/>
            <person name="Terahara T."/>
            <person name="Mori K."/>
            <person name="Hamada M."/>
            <person name="Matsumoto R."/>
            <person name="Kobayashi T."/>
        </authorList>
    </citation>
    <scope>NUCLEOTIDE SEQUENCE</scope>
    <source>
        <strain evidence="2">SH18-1</strain>
    </source>
</reference>
<comment type="caution">
    <text evidence="2">The sequence shown here is derived from an EMBL/GenBank/DDBJ whole genome shotgun (WGS) entry which is preliminary data.</text>
</comment>
<evidence type="ECO:0000313" key="3">
    <source>
        <dbReference type="Proteomes" id="UP001144256"/>
    </source>
</evidence>
<dbReference type="AlphaFoldDB" id="A0A9W5Y911"/>
<evidence type="ECO:0000313" key="2">
    <source>
        <dbReference type="EMBL" id="GKX29470.1"/>
    </source>
</evidence>
<keyword evidence="1" id="KW-1133">Transmembrane helix</keyword>
<gene>
    <name evidence="2" type="ORF">SH1V18_19500</name>
</gene>
<accession>A0A9W5Y911</accession>
<name>A0A9W5Y911_9FIRM</name>
<keyword evidence="1" id="KW-0472">Membrane</keyword>